<dbReference type="SFLD" id="SFLDS00029">
    <property type="entry name" value="Radical_SAM"/>
    <property type="match status" value="1"/>
</dbReference>
<dbReference type="EMBL" id="JAFMOU010000043">
    <property type="protein sequence ID" value="MBU9833299.1"/>
    <property type="molecule type" value="Genomic_DNA"/>
</dbReference>
<dbReference type="PANTHER" id="PTHR11228:SF7">
    <property type="entry name" value="PQQA PEPTIDE CYCLASE"/>
    <property type="match status" value="1"/>
</dbReference>
<organism evidence="3 4">
    <name type="scientific">Rahnella perminowiae</name>
    <dbReference type="NCBI Taxonomy" id="2816244"/>
    <lineage>
        <taxon>Bacteria</taxon>
        <taxon>Pseudomonadati</taxon>
        <taxon>Pseudomonadota</taxon>
        <taxon>Gammaproteobacteria</taxon>
        <taxon>Enterobacterales</taxon>
        <taxon>Yersiniaceae</taxon>
        <taxon>Rahnella</taxon>
    </lineage>
</organism>
<keyword evidence="4" id="KW-1185">Reference proteome</keyword>
<sequence>MSEVLRNDIFRFSSELPVKQGFYRLCKFKPENPQFFLPNLLVTKAKSDPQLPVYFTDSVFSKELFDSIEDGDIGIVNNGNMLRVILSRRANHNTVLVTERCNNSCLFCSQPPKTGNDDWLLSQSALAIASFSLNGVVGVSGGEPLLYGDDFLHFIDFIIENSPGTALHVLTNGRKFSDVSFTRQMKERSDKIKITFGIPLYSSRSSVHDYLVGSEGAFDETVRGLINAGNSGINIELRIIPTQANYTELDDIIEFTGRVFSNINQISLMGLESIGWARKNWSSIFVEHDSYSEKLLSAVETAHRAGIPLTIFNYPLCHLPERAWGFATQSISDWKNYYPKECDECTQKSSCAGYFSSSKGRFHQPPSDLPPGLDTTVS</sequence>
<evidence type="ECO:0000256" key="1">
    <source>
        <dbReference type="SAM" id="MobiDB-lite"/>
    </source>
</evidence>
<evidence type="ECO:0000259" key="2">
    <source>
        <dbReference type="PROSITE" id="PS51918"/>
    </source>
</evidence>
<dbReference type="Pfam" id="PF04055">
    <property type="entry name" value="Radical_SAM"/>
    <property type="match status" value="1"/>
</dbReference>
<dbReference type="NCBIfam" id="TIGR03977">
    <property type="entry name" value="rSAM_pair_HxsC"/>
    <property type="match status" value="1"/>
</dbReference>
<name>A0ABS6KVD7_9GAMM</name>
<evidence type="ECO:0000313" key="3">
    <source>
        <dbReference type="EMBL" id="MBU9833299.1"/>
    </source>
</evidence>
<dbReference type="InterPro" id="IPR050377">
    <property type="entry name" value="Radical_SAM_PqqE_MftC-like"/>
</dbReference>
<feature type="region of interest" description="Disordered" evidence="1">
    <location>
        <begin position="358"/>
        <end position="378"/>
    </location>
</feature>
<dbReference type="RefSeq" id="WP_217137342.1">
    <property type="nucleotide sequence ID" value="NZ_JAFMOU010000043.1"/>
</dbReference>
<dbReference type="SFLD" id="SFLDG01067">
    <property type="entry name" value="SPASM/twitch_domain_containing"/>
    <property type="match status" value="1"/>
</dbReference>
<evidence type="ECO:0000313" key="4">
    <source>
        <dbReference type="Proteomes" id="UP000699865"/>
    </source>
</evidence>
<dbReference type="PANTHER" id="PTHR11228">
    <property type="entry name" value="RADICAL SAM DOMAIN PROTEIN"/>
    <property type="match status" value="1"/>
</dbReference>
<dbReference type="InterPro" id="IPR024032">
    <property type="entry name" value="rSAM_paired_HxsC"/>
</dbReference>
<gene>
    <name evidence="3" type="primary">hxsC</name>
    <name evidence="3" type="ORF">J1786_00315</name>
</gene>
<dbReference type="SFLD" id="SFLDG01103">
    <property type="entry name" value="Uncharacterised_Radical_SAM_Su"/>
    <property type="match status" value="1"/>
</dbReference>
<dbReference type="CDD" id="cd01335">
    <property type="entry name" value="Radical_SAM"/>
    <property type="match status" value="1"/>
</dbReference>
<comment type="caution">
    <text evidence="3">The sequence shown here is derived from an EMBL/GenBank/DDBJ whole genome shotgun (WGS) entry which is preliminary data.</text>
</comment>
<dbReference type="InterPro" id="IPR007197">
    <property type="entry name" value="rSAM"/>
</dbReference>
<dbReference type="PROSITE" id="PS51918">
    <property type="entry name" value="RADICAL_SAM"/>
    <property type="match status" value="1"/>
</dbReference>
<protein>
    <submittedName>
        <fullName evidence="3">His-Xaa-Ser system radical SAM maturase HxsC</fullName>
    </submittedName>
</protein>
<proteinExistence type="predicted"/>
<accession>A0ABS6KVD7</accession>
<dbReference type="Proteomes" id="UP000699865">
    <property type="component" value="Unassembled WGS sequence"/>
</dbReference>
<feature type="domain" description="Radical SAM core" evidence="2">
    <location>
        <begin position="87"/>
        <end position="308"/>
    </location>
</feature>
<reference evidence="3 4" key="1">
    <citation type="submission" date="2021-03" db="EMBL/GenBank/DDBJ databases">
        <title>Five novel Rahnella species.</title>
        <authorList>
            <person name="Brady C."/>
            <person name="Asselin J."/>
            <person name="Beer S."/>
            <person name="Bruberg M.B."/>
            <person name="Crampton B."/>
            <person name="Venter S."/>
            <person name="Arnold D."/>
            <person name="Denman S."/>
        </authorList>
    </citation>
    <scope>NUCLEOTIDE SEQUENCE [LARGE SCALE GENOMIC DNA]</scope>
    <source>
        <strain evidence="3 4">L72c</strain>
    </source>
</reference>